<dbReference type="CDD" id="cd01741">
    <property type="entry name" value="GATase1_1"/>
    <property type="match status" value="1"/>
</dbReference>
<organism evidence="2 3">
    <name type="scientific">Ascobolus immersus RN42</name>
    <dbReference type="NCBI Taxonomy" id="1160509"/>
    <lineage>
        <taxon>Eukaryota</taxon>
        <taxon>Fungi</taxon>
        <taxon>Dikarya</taxon>
        <taxon>Ascomycota</taxon>
        <taxon>Pezizomycotina</taxon>
        <taxon>Pezizomycetes</taxon>
        <taxon>Pezizales</taxon>
        <taxon>Ascobolaceae</taxon>
        <taxon>Ascobolus</taxon>
    </lineage>
</organism>
<feature type="domain" description="Glutamine amidotransferase" evidence="1">
    <location>
        <begin position="116"/>
        <end position="231"/>
    </location>
</feature>
<proteinExistence type="predicted"/>
<accession>A0A3N4HTS8</accession>
<dbReference type="OrthoDB" id="92161at2759"/>
<sequence>MSPHKTSSGSRHRQQVKLLVLETDVTLEPVQDSHGSYADLFEKTFKRVAKEQDPPIDIKVHSIYIVGEHHCNLPSEDELQNYNAVLITGSKYDAHGDDKWILELQAWIREQWVKHPELNWAGVCFGHQSLARALGATLSSDSGTWELSNTEIHLKEIGKELFDTDDDTIHLLEMHQDHVQTLPTVNSSEGILKPPYDFVQIWGSSKKCAIQGLYIKGKMFTTQGHLEVDEVVSKHYVESHIKKGHVDDGEEEEARKRLELDHDGDRVAGAVLRFFADRDE</sequence>
<evidence type="ECO:0000259" key="1">
    <source>
        <dbReference type="Pfam" id="PF00117"/>
    </source>
</evidence>
<reference evidence="2 3" key="1">
    <citation type="journal article" date="2018" name="Nat. Ecol. Evol.">
        <title>Pezizomycetes genomes reveal the molecular basis of ectomycorrhizal truffle lifestyle.</title>
        <authorList>
            <person name="Murat C."/>
            <person name="Payen T."/>
            <person name="Noel B."/>
            <person name="Kuo A."/>
            <person name="Morin E."/>
            <person name="Chen J."/>
            <person name="Kohler A."/>
            <person name="Krizsan K."/>
            <person name="Balestrini R."/>
            <person name="Da Silva C."/>
            <person name="Montanini B."/>
            <person name="Hainaut M."/>
            <person name="Levati E."/>
            <person name="Barry K.W."/>
            <person name="Belfiori B."/>
            <person name="Cichocki N."/>
            <person name="Clum A."/>
            <person name="Dockter R.B."/>
            <person name="Fauchery L."/>
            <person name="Guy J."/>
            <person name="Iotti M."/>
            <person name="Le Tacon F."/>
            <person name="Lindquist E.A."/>
            <person name="Lipzen A."/>
            <person name="Malagnac F."/>
            <person name="Mello A."/>
            <person name="Molinier V."/>
            <person name="Miyauchi S."/>
            <person name="Poulain J."/>
            <person name="Riccioni C."/>
            <person name="Rubini A."/>
            <person name="Sitrit Y."/>
            <person name="Splivallo R."/>
            <person name="Traeger S."/>
            <person name="Wang M."/>
            <person name="Zifcakova L."/>
            <person name="Wipf D."/>
            <person name="Zambonelli A."/>
            <person name="Paolocci F."/>
            <person name="Nowrousian M."/>
            <person name="Ottonello S."/>
            <person name="Baldrian P."/>
            <person name="Spatafora J.W."/>
            <person name="Henrissat B."/>
            <person name="Nagy L.G."/>
            <person name="Aury J.M."/>
            <person name="Wincker P."/>
            <person name="Grigoriev I.V."/>
            <person name="Bonfante P."/>
            <person name="Martin F.M."/>
        </authorList>
    </citation>
    <scope>NUCLEOTIDE SEQUENCE [LARGE SCALE GENOMIC DNA]</scope>
    <source>
        <strain evidence="2 3">RN42</strain>
    </source>
</reference>
<dbReference type="GO" id="GO:0005634">
    <property type="term" value="C:nucleus"/>
    <property type="evidence" value="ECO:0007669"/>
    <property type="project" value="TreeGrafter"/>
</dbReference>
<dbReference type="SUPFAM" id="SSF52317">
    <property type="entry name" value="Class I glutamine amidotransferase-like"/>
    <property type="match status" value="1"/>
</dbReference>
<dbReference type="InterPro" id="IPR044992">
    <property type="entry name" value="ChyE-like"/>
</dbReference>
<dbReference type="GO" id="GO:0005829">
    <property type="term" value="C:cytosol"/>
    <property type="evidence" value="ECO:0007669"/>
    <property type="project" value="TreeGrafter"/>
</dbReference>
<name>A0A3N4HTS8_ASCIM</name>
<dbReference type="EMBL" id="ML119754">
    <property type="protein sequence ID" value="RPA75908.1"/>
    <property type="molecule type" value="Genomic_DNA"/>
</dbReference>
<dbReference type="Pfam" id="PF00117">
    <property type="entry name" value="GATase"/>
    <property type="match status" value="1"/>
</dbReference>
<gene>
    <name evidence="2" type="ORF">BJ508DRAFT_331613</name>
</gene>
<keyword evidence="3" id="KW-1185">Reference proteome</keyword>
<dbReference type="InterPro" id="IPR017926">
    <property type="entry name" value="GATASE"/>
</dbReference>
<dbReference type="PANTHER" id="PTHR42695">
    <property type="entry name" value="GLUTAMINE AMIDOTRANSFERASE YLR126C-RELATED"/>
    <property type="match status" value="1"/>
</dbReference>
<evidence type="ECO:0000313" key="2">
    <source>
        <dbReference type="EMBL" id="RPA75908.1"/>
    </source>
</evidence>
<dbReference type="InterPro" id="IPR029062">
    <property type="entry name" value="Class_I_gatase-like"/>
</dbReference>
<dbReference type="STRING" id="1160509.A0A3N4HTS8"/>
<dbReference type="Proteomes" id="UP000275078">
    <property type="component" value="Unassembled WGS sequence"/>
</dbReference>
<dbReference type="AlphaFoldDB" id="A0A3N4HTS8"/>
<protein>
    <submittedName>
        <fullName evidence="2">GMP synthase</fullName>
    </submittedName>
</protein>
<dbReference type="Gene3D" id="3.40.50.880">
    <property type="match status" value="1"/>
</dbReference>
<evidence type="ECO:0000313" key="3">
    <source>
        <dbReference type="Proteomes" id="UP000275078"/>
    </source>
</evidence>
<dbReference type="PANTHER" id="PTHR42695:SF4">
    <property type="entry name" value="GLUTAMINE AMIDOTRANSFERASE DOMAIN-CONTAINING PROTEIN"/>
    <property type="match status" value="1"/>
</dbReference>